<sequence length="688" mass="76849">MKPKFEPTDDGLEIIDPIERHRYRLTTHESVDPEPVDTERIQFPVASAVEVSTEMITLPTNESVYVRDGSGSMIAEVRPSKQVSLPADNYTLDLSGPLKVYALVESQVYIYSDRDRTYITFEETVPVTIGARSYHRRPAGTITTSVEPTDVMEAVSAFGSALKSTTPERSYPTHRGHPAAIKLGEELDIPKEIKSPETGIQIEIPPTLRHVSVVTPLAYYLSAEVVPGESPQLSTKNGFTCDLEKEGDLERTVEDVLKQVFFLDCIVRTEGITPLPLYEREAVEQKLGFNIEETYHQKLPGQIERYLSVAFSTVEPYFPEWRCKTYLSITDEIIEFLPYIADGLSIVKIQENRGELSSPAEMQAVEDFMRNSYTRSANSTRSSRSAGSSIEQSDIPTIKQSWNSINSSDIRSMVPLSAFHHSRSRTPREDPIEIEVVCNDSEMREELEAVNSVYGVREELPFDVTFHYNLKTGELENVLAKNIDFMHFIGHIDRDGFECSNGKLDVSEIECVGVKAFFLNACQSYDQGIQLVESGSIGGIVTIHDIINSGAIKVGGSVARLLNQGFPLYAALDVVRRENIVGQQYLIAGDGMTTIAQSETGPPFVCETNSNEHKFNIRMETYTTTGLQKGSVCIPYLEENEMYFLTSGEQGPFKATEEQISDFFNMGDFPVIMNGSLKWSSEIPADEL</sequence>
<evidence type="ECO:0000313" key="3">
    <source>
        <dbReference type="Proteomes" id="UP000663203"/>
    </source>
</evidence>
<feature type="region of interest" description="Disordered" evidence="1">
    <location>
        <begin position="374"/>
        <end position="393"/>
    </location>
</feature>
<keyword evidence="3" id="KW-1185">Reference proteome</keyword>
<evidence type="ECO:0000256" key="1">
    <source>
        <dbReference type="SAM" id="MobiDB-lite"/>
    </source>
</evidence>
<organism evidence="2 3">
    <name type="scientific">Haloterrigena alkaliphila</name>
    <dbReference type="NCBI Taxonomy" id="2816475"/>
    <lineage>
        <taxon>Archaea</taxon>
        <taxon>Methanobacteriati</taxon>
        <taxon>Methanobacteriota</taxon>
        <taxon>Stenosarchaea group</taxon>
        <taxon>Halobacteria</taxon>
        <taxon>Halobacteriales</taxon>
        <taxon>Natrialbaceae</taxon>
        <taxon>Haloterrigena</taxon>
    </lineage>
</organism>
<feature type="compositionally biased region" description="Low complexity" evidence="1">
    <location>
        <begin position="374"/>
        <end position="389"/>
    </location>
</feature>
<evidence type="ECO:0000313" key="2">
    <source>
        <dbReference type="EMBL" id="QSX00953.1"/>
    </source>
</evidence>
<dbReference type="EMBL" id="CP071462">
    <property type="protein sequence ID" value="QSX00953.1"/>
    <property type="molecule type" value="Genomic_DNA"/>
</dbReference>
<dbReference type="KEGG" id="hakz:J0X25_08345"/>
<gene>
    <name evidence="2" type="ORF">J0X25_08345</name>
</gene>
<dbReference type="AlphaFoldDB" id="A0A8A2VKV4"/>
<proteinExistence type="predicted"/>
<dbReference type="Proteomes" id="UP000663203">
    <property type="component" value="Chromosome"/>
</dbReference>
<accession>A0A8A2VKV4</accession>
<reference evidence="2 3" key="1">
    <citation type="submission" date="2021-03" db="EMBL/GenBank/DDBJ databases">
        <title>Haloterrigena longa sp. nov. and Haloterrigena limicola sp. nov., extremely halophilic archaea isolated from a salt lake.</title>
        <authorList>
            <person name="Henglin C."/>
        </authorList>
    </citation>
    <scope>NUCLEOTIDE SEQUENCE [LARGE SCALE GENOMIC DNA]</scope>
    <source>
        <strain evidence="2 3">KZCA68</strain>
    </source>
</reference>
<name>A0A8A2VKV4_9EURY</name>
<protein>
    <recommendedName>
        <fullName evidence="4">CHAT domain-containing protein</fullName>
    </recommendedName>
</protein>
<evidence type="ECO:0008006" key="4">
    <source>
        <dbReference type="Google" id="ProtNLM"/>
    </source>
</evidence>